<reference evidence="1" key="1">
    <citation type="submission" date="2021-06" db="EMBL/GenBank/DDBJ databases">
        <authorList>
            <person name="Kallberg Y."/>
            <person name="Tangrot J."/>
            <person name="Rosling A."/>
        </authorList>
    </citation>
    <scope>NUCLEOTIDE SEQUENCE</scope>
    <source>
        <strain evidence="1">MA461A</strain>
    </source>
</reference>
<feature type="non-terminal residue" evidence="1">
    <location>
        <position position="165"/>
    </location>
</feature>
<accession>A0ACA9SJE4</accession>
<gene>
    <name evidence="1" type="ORF">RPERSI_LOCUS31838</name>
</gene>
<keyword evidence="2" id="KW-1185">Reference proteome</keyword>
<dbReference type="Proteomes" id="UP000789920">
    <property type="component" value="Unassembled WGS sequence"/>
</dbReference>
<comment type="caution">
    <text evidence="1">The sequence shown here is derived from an EMBL/GenBank/DDBJ whole genome shotgun (WGS) entry which is preliminary data.</text>
</comment>
<name>A0ACA9SJE4_9GLOM</name>
<evidence type="ECO:0000313" key="2">
    <source>
        <dbReference type="Proteomes" id="UP000789920"/>
    </source>
</evidence>
<sequence length="165" mass="18920">MEGCIDSIDKSGMPKDTTSGRLVHLDVNSTFTSAVYRFASPRVSDKIIQEYEIRTKRSARDLIMSSHEFPKFAGFRGNIFEDFAHRELRNGGTFRIRCLNTNNSEATEIHTEKLEYNWFMSLDEARKGYYNRPKSKTFASIDSFSLNGETLALYQITVSENHGIK</sequence>
<dbReference type="EMBL" id="CAJVQC010130047">
    <property type="protein sequence ID" value="CAG8841360.1"/>
    <property type="molecule type" value="Genomic_DNA"/>
</dbReference>
<protein>
    <submittedName>
        <fullName evidence="1">28839_t:CDS:1</fullName>
    </submittedName>
</protein>
<evidence type="ECO:0000313" key="1">
    <source>
        <dbReference type="EMBL" id="CAG8841360.1"/>
    </source>
</evidence>
<organism evidence="1 2">
    <name type="scientific">Racocetra persica</name>
    <dbReference type="NCBI Taxonomy" id="160502"/>
    <lineage>
        <taxon>Eukaryota</taxon>
        <taxon>Fungi</taxon>
        <taxon>Fungi incertae sedis</taxon>
        <taxon>Mucoromycota</taxon>
        <taxon>Glomeromycotina</taxon>
        <taxon>Glomeromycetes</taxon>
        <taxon>Diversisporales</taxon>
        <taxon>Gigasporaceae</taxon>
        <taxon>Racocetra</taxon>
    </lineage>
</organism>
<proteinExistence type="predicted"/>